<name>A0A9N9CBD7_9GLOM</name>
<organism evidence="1 2">
    <name type="scientific">Dentiscutata erythropus</name>
    <dbReference type="NCBI Taxonomy" id="1348616"/>
    <lineage>
        <taxon>Eukaryota</taxon>
        <taxon>Fungi</taxon>
        <taxon>Fungi incertae sedis</taxon>
        <taxon>Mucoromycota</taxon>
        <taxon>Glomeromycotina</taxon>
        <taxon>Glomeromycetes</taxon>
        <taxon>Diversisporales</taxon>
        <taxon>Gigasporaceae</taxon>
        <taxon>Dentiscutata</taxon>
    </lineage>
</organism>
<dbReference type="Proteomes" id="UP000789405">
    <property type="component" value="Unassembled WGS sequence"/>
</dbReference>
<protein>
    <submittedName>
        <fullName evidence="1">2094_t:CDS:1</fullName>
    </submittedName>
</protein>
<reference evidence="1" key="1">
    <citation type="submission" date="2021-06" db="EMBL/GenBank/DDBJ databases">
        <authorList>
            <person name="Kallberg Y."/>
            <person name="Tangrot J."/>
            <person name="Rosling A."/>
        </authorList>
    </citation>
    <scope>NUCLEOTIDE SEQUENCE</scope>
    <source>
        <strain evidence="1">MA453B</strain>
    </source>
</reference>
<comment type="caution">
    <text evidence="1">The sequence shown here is derived from an EMBL/GenBank/DDBJ whole genome shotgun (WGS) entry which is preliminary data.</text>
</comment>
<gene>
    <name evidence="1" type="ORF">DERYTH_LOCUS7463</name>
</gene>
<accession>A0A9N9CBD7</accession>
<proteinExistence type="predicted"/>
<feature type="non-terminal residue" evidence="1">
    <location>
        <position position="1"/>
    </location>
</feature>
<evidence type="ECO:0000313" key="2">
    <source>
        <dbReference type="Proteomes" id="UP000789405"/>
    </source>
</evidence>
<dbReference type="EMBL" id="CAJVPY010003642">
    <property type="protein sequence ID" value="CAG8597339.1"/>
    <property type="molecule type" value="Genomic_DNA"/>
</dbReference>
<sequence>FGAELKILDKPILNEYEKEKSVIIAKYEEDFKSKVDSISKRELYQLQKISSTLPV</sequence>
<dbReference type="AlphaFoldDB" id="A0A9N9CBD7"/>
<evidence type="ECO:0000313" key="1">
    <source>
        <dbReference type="EMBL" id="CAG8597339.1"/>
    </source>
</evidence>
<keyword evidence="2" id="KW-1185">Reference proteome</keyword>